<reference evidence="11" key="1">
    <citation type="journal article" date="2020" name="Stud. Mycol.">
        <title>101 Dothideomycetes genomes: a test case for predicting lifestyles and emergence of pathogens.</title>
        <authorList>
            <person name="Haridas S."/>
            <person name="Albert R."/>
            <person name="Binder M."/>
            <person name="Bloem J."/>
            <person name="Labutti K."/>
            <person name="Salamov A."/>
            <person name="Andreopoulos B."/>
            <person name="Baker S."/>
            <person name="Barry K."/>
            <person name="Bills G."/>
            <person name="Bluhm B."/>
            <person name="Cannon C."/>
            <person name="Castanera R."/>
            <person name="Culley D."/>
            <person name="Daum C."/>
            <person name="Ezra D."/>
            <person name="Gonzalez J."/>
            <person name="Henrissat B."/>
            <person name="Kuo A."/>
            <person name="Liang C."/>
            <person name="Lipzen A."/>
            <person name="Lutzoni F."/>
            <person name="Magnuson J."/>
            <person name="Mondo S."/>
            <person name="Nolan M."/>
            <person name="Ohm R."/>
            <person name="Pangilinan J."/>
            <person name="Park H.-J."/>
            <person name="Ramirez L."/>
            <person name="Alfaro M."/>
            <person name="Sun H."/>
            <person name="Tritt A."/>
            <person name="Yoshinaga Y."/>
            <person name="Zwiers L.-H."/>
            <person name="Turgeon B."/>
            <person name="Goodwin S."/>
            <person name="Spatafora J."/>
            <person name="Crous P."/>
            <person name="Grigoriev I."/>
        </authorList>
    </citation>
    <scope>NUCLEOTIDE SEQUENCE</scope>
    <source>
        <strain evidence="11">CBS 175.79</strain>
    </source>
</reference>
<feature type="region of interest" description="Disordered" evidence="10">
    <location>
        <begin position="1"/>
        <end position="27"/>
    </location>
</feature>
<evidence type="ECO:0000256" key="4">
    <source>
        <dbReference type="ARBA" id="ARBA00022618"/>
    </source>
</evidence>
<keyword evidence="8" id="KW-0131">Cell cycle</keyword>
<evidence type="ECO:0000256" key="5">
    <source>
        <dbReference type="ARBA" id="ARBA00022776"/>
    </source>
</evidence>
<dbReference type="GO" id="GO:0051301">
    <property type="term" value="P:cell division"/>
    <property type="evidence" value="ECO:0007669"/>
    <property type="project" value="UniProtKB-KW"/>
</dbReference>
<keyword evidence="12" id="KW-1185">Reference proteome</keyword>
<evidence type="ECO:0000256" key="10">
    <source>
        <dbReference type="SAM" id="MobiDB-lite"/>
    </source>
</evidence>
<protein>
    <submittedName>
        <fullName evidence="11">Nnf1-domain-containing protein</fullName>
    </submittedName>
</protein>
<evidence type="ECO:0000256" key="7">
    <source>
        <dbReference type="ARBA" id="ARBA00023242"/>
    </source>
</evidence>
<evidence type="ECO:0000256" key="1">
    <source>
        <dbReference type="ARBA" id="ARBA00004123"/>
    </source>
</evidence>
<dbReference type="GO" id="GO:0005634">
    <property type="term" value="C:nucleus"/>
    <property type="evidence" value="ECO:0007669"/>
    <property type="project" value="UniProtKB-SubCell"/>
</dbReference>
<evidence type="ECO:0000256" key="2">
    <source>
        <dbReference type="ARBA" id="ARBA00004629"/>
    </source>
</evidence>
<sequence>MPTATETNSRSPSPAPEPPVAEAPGPRAQGLIRIYDQAVRATLDKCSTKSFGSCFPTLESHNPDILEDLRKQIVDQLDRAWRANFEDILARRDVVKSINALEQCIDDAKQRKERAIDAAGGGPVESPLQPHTLSPAEIHLAHLMPFLEKHTESMNQQLSTTQESNNELLSTVTAQRAEIESLVRGLEVVIQDLEASAQMMAQDNVQNLGTEIRDLENEMKK</sequence>
<dbReference type="AlphaFoldDB" id="A0A6A5YAZ9"/>
<evidence type="ECO:0000256" key="8">
    <source>
        <dbReference type="ARBA" id="ARBA00023306"/>
    </source>
</evidence>
<dbReference type="InterPro" id="IPR007128">
    <property type="entry name" value="PMF1/Nnf1"/>
</dbReference>
<evidence type="ECO:0000256" key="6">
    <source>
        <dbReference type="ARBA" id="ARBA00022838"/>
    </source>
</evidence>
<name>A0A6A5YAZ9_9PLEO</name>
<evidence type="ECO:0000313" key="12">
    <source>
        <dbReference type="Proteomes" id="UP000799778"/>
    </source>
</evidence>
<dbReference type="Pfam" id="PF03980">
    <property type="entry name" value="Nnf1"/>
    <property type="match status" value="1"/>
</dbReference>
<dbReference type="GO" id="GO:0007059">
    <property type="term" value="P:chromosome segregation"/>
    <property type="evidence" value="ECO:0007669"/>
    <property type="project" value="TreeGrafter"/>
</dbReference>
<accession>A0A6A5YAZ9</accession>
<organism evidence="11 12">
    <name type="scientific">Aaosphaeria arxii CBS 175.79</name>
    <dbReference type="NCBI Taxonomy" id="1450172"/>
    <lineage>
        <taxon>Eukaryota</taxon>
        <taxon>Fungi</taxon>
        <taxon>Dikarya</taxon>
        <taxon>Ascomycota</taxon>
        <taxon>Pezizomycotina</taxon>
        <taxon>Dothideomycetes</taxon>
        <taxon>Pleosporomycetidae</taxon>
        <taxon>Pleosporales</taxon>
        <taxon>Pleosporales incertae sedis</taxon>
        <taxon>Aaosphaeria</taxon>
    </lineage>
</organism>
<evidence type="ECO:0000256" key="9">
    <source>
        <dbReference type="ARBA" id="ARBA00023328"/>
    </source>
</evidence>
<keyword evidence="7" id="KW-0539">Nucleus</keyword>
<keyword evidence="3" id="KW-0158">Chromosome</keyword>
<dbReference type="PANTHER" id="PTHR15459:SF3">
    <property type="entry name" value="POLYAMINE-MODULATED FACTOR 1"/>
    <property type="match status" value="1"/>
</dbReference>
<dbReference type="RefSeq" id="XP_033390289.1">
    <property type="nucleotide sequence ID" value="XM_033523046.1"/>
</dbReference>
<dbReference type="GeneID" id="54280443"/>
<evidence type="ECO:0000313" key="11">
    <source>
        <dbReference type="EMBL" id="KAF2021950.1"/>
    </source>
</evidence>
<comment type="subcellular location">
    <subcellularLocation>
        <location evidence="2">Chromosome</location>
        <location evidence="2">Centromere</location>
        <location evidence="2">Kinetochore</location>
    </subcellularLocation>
    <subcellularLocation>
        <location evidence="1">Nucleus</location>
    </subcellularLocation>
</comment>
<keyword evidence="5" id="KW-0498">Mitosis</keyword>
<gene>
    <name evidence="11" type="ORF">BU24DRAFT_33262</name>
</gene>
<keyword evidence="4" id="KW-0132">Cell division</keyword>
<dbReference type="GO" id="GO:0000444">
    <property type="term" value="C:MIS12/MIND type complex"/>
    <property type="evidence" value="ECO:0007669"/>
    <property type="project" value="InterPro"/>
</dbReference>
<dbReference type="OrthoDB" id="18453at2759"/>
<dbReference type="Proteomes" id="UP000799778">
    <property type="component" value="Unassembled WGS sequence"/>
</dbReference>
<evidence type="ECO:0000256" key="3">
    <source>
        <dbReference type="ARBA" id="ARBA00022454"/>
    </source>
</evidence>
<dbReference type="EMBL" id="ML978066">
    <property type="protein sequence ID" value="KAF2021950.1"/>
    <property type="molecule type" value="Genomic_DNA"/>
</dbReference>
<keyword evidence="9" id="KW-0137">Centromere</keyword>
<keyword evidence="6" id="KW-0995">Kinetochore</keyword>
<proteinExistence type="predicted"/>
<dbReference type="PANTHER" id="PTHR15459">
    <property type="entry name" value="POLYAMINE-MODULATED FACTOR 1"/>
    <property type="match status" value="1"/>
</dbReference>